<feature type="region of interest" description="Disordered" evidence="1">
    <location>
        <begin position="1"/>
        <end position="130"/>
    </location>
</feature>
<keyword evidence="2" id="KW-1185">Reference proteome</keyword>
<reference evidence="3" key="1">
    <citation type="submission" date="2025-08" db="UniProtKB">
        <authorList>
            <consortium name="RefSeq"/>
        </authorList>
    </citation>
    <scope>IDENTIFICATION</scope>
    <source>
        <tissue evidence="3">Blood</tissue>
    </source>
</reference>
<evidence type="ECO:0000313" key="2">
    <source>
        <dbReference type="Proteomes" id="UP001652663"/>
    </source>
</evidence>
<feature type="compositionally biased region" description="Polar residues" evidence="1">
    <location>
        <begin position="210"/>
        <end position="229"/>
    </location>
</feature>
<gene>
    <name evidence="3" type="primary">LOC139184005</name>
</gene>
<evidence type="ECO:0000256" key="1">
    <source>
        <dbReference type="SAM" id="MobiDB-lite"/>
    </source>
</evidence>
<feature type="compositionally biased region" description="Low complexity" evidence="1">
    <location>
        <begin position="102"/>
        <end position="111"/>
    </location>
</feature>
<feature type="region of interest" description="Disordered" evidence="1">
    <location>
        <begin position="161"/>
        <end position="229"/>
    </location>
</feature>
<feature type="compositionally biased region" description="Low complexity" evidence="1">
    <location>
        <begin position="22"/>
        <end position="32"/>
    </location>
</feature>
<name>A0ABM4SKU0_BOSIN</name>
<proteinExistence type="predicted"/>
<dbReference type="Proteomes" id="UP001652663">
    <property type="component" value="Chromosome 7"/>
</dbReference>
<evidence type="ECO:0008006" key="4">
    <source>
        <dbReference type="Google" id="ProtNLM"/>
    </source>
</evidence>
<protein>
    <recommendedName>
        <fullName evidence="4">Basic proline-rich protein-like</fullName>
    </recommendedName>
</protein>
<dbReference type="RefSeq" id="XP_070648406.1">
    <property type="nucleotide sequence ID" value="XM_070792305.1"/>
</dbReference>
<sequence length="229" mass="23846">MIRARPPDSPGLWQRPRAGRVPASPASLSGALSPPPPPPSSSPGASSASWRPSASPTCGRPRGGSPRLPGVPLKGSRASLSRAPRRRHPEPPPRAGGRRSRASGPAAVRSALGLARPRGESPRLPGVRLRGSLVVVVDGSLLSEPAAAGPAAVRSALGLPRLWPPARGESPPPRRPPQGLSRRAARQPPQEPERGPPVPPAPLPRDWEPTRNTPASGENSRNSSADFYP</sequence>
<dbReference type="GeneID" id="139184005"/>
<organism evidence="2 3">
    <name type="scientific">Bos indicus</name>
    <name type="common">Zebu</name>
    <dbReference type="NCBI Taxonomy" id="9915"/>
    <lineage>
        <taxon>Eukaryota</taxon>
        <taxon>Metazoa</taxon>
        <taxon>Chordata</taxon>
        <taxon>Craniata</taxon>
        <taxon>Vertebrata</taxon>
        <taxon>Euteleostomi</taxon>
        <taxon>Mammalia</taxon>
        <taxon>Eutheria</taxon>
        <taxon>Laurasiatheria</taxon>
        <taxon>Artiodactyla</taxon>
        <taxon>Ruminantia</taxon>
        <taxon>Pecora</taxon>
        <taxon>Bovidae</taxon>
        <taxon>Bovinae</taxon>
        <taxon>Bos</taxon>
    </lineage>
</organism>
<evidence type="ECO:0000313" key="3">
    <source>
        <dbReference type="RefSeq" id="XP_070648406.1"/>
    </source>
</evidence>
<feature type="compositionally biased region" description="Low complexity" evidence="1">
    <location>
        <begin position="42"/>
        <end position="82"/>
    </location>
</feature>
<accession>A0ABM4SKU0</accession>